<keyword evidence="2" id="KW-1185">Reference proteome</keyword>
<reference evidence="1 2" key="1">
    <citation type="journal article" date="2008" name="J. Bacteriol.">
        <title>SRV, a new viral isolate from Stygiolobus and general properties of the crenarchaeal rudiviruses and their virus-host interactions.</title>
        <authorList>
            <person name="Vestergaard G."/>
            <person name="Shah S.A."/>
            <person name="Bize A."/>
            <person name="Reitberger W."/>
            <person name="Reuter M."/>
            <person name="Phan H."/>
            <person name="Briegel A."/>
            <person name="Rachel R."/>
            <person name="Garrett R.A."/>
            <person name="Prangishvili D."/>
        </authorList>
    </citation>
    <scope>NUCLEOTIDE SEQUENCE [LARGE SCALE GENOMIC DNA]</scope>
</reference>
<proteinExistence type="predicted"/>
<dbReference type="EMBL" id="FM164764">
    <property type="protein sequence ID" value="CAQ58457.1"/>
    <property type="molecule type" value="Genomic_DNA"/>
</dbReference>
<dbReference type="KEGG" id="vg:20964529"/>
<sequence length="109" mass="13419">MFLVYPYLVHLIPSFKIESFKYLKIDIYIDDRMRNSRCVKAGRYIFCVLSYYEYNNIIEKFNDLELRIDEKEKRYAIFLKGQLVMQSFNEKSTKEYFEFLKRVEYSKLS</sequence>
<accession>B6EFC2</accession>
<evidence type="ECO:0000313" key="2">
    <source>
        <dbReference type="Proteomes" id="UP000203343"/>
    </source>
</evidence>
<dbReference type="RefSeq" id="YP_009094241.1">
    <property type="nucleotide sequence ID" value="NC_025375.1"/>
</dbReference>
<name>B6EFC2_9VIRU</name>
<dbReference type="GeneID" id="20964529"/>
<dbReference type="Proteomes" id="UP000203343">
    <property type="component" value="Segment"/>
</dbReference>
<protein>
    <submittedName>
        <fullName evidence="1">Uncharacterized protein</fullName>
    </submittedName>
</protein>
<evidence type="ECO:0000313" key="1">
    <source>
        <dbReference type="EMBL" id="CAQ58457.1"/>
    </source>
</evidence>
<organism evidence="1 2">
    <name type="scientific">Stygiolobus rod-shaped virus</name>
    <dbReference type="NCBI Taxonomy" id="537009"/>
    <lineage>
        <taxon>Viruses</taxon>
        <taxon>Adnaviria</taxon>
        <taxon>Zilligvirae</taxon>
        <taxon>Taleaviricota</taxon>
        <taxon>Tokiviricetes</taxon>
        <taxon>Ligamenvirales</taxon>
        <taxon>Rudiviridae</taxon>
        <taxon>Azorudivirus</taxon>
        <taxon>Azorudivirus furnasense</taxon>
        <taxon>Azorudivirus SRV</taxon>
    </lineage>
</organism>